<feature type="domain" description="Tetrahaem cytochrome" evidence="9">
    <location>
        <begin position="128"/>
        <end position="208"/>
    </location>
</feature>
<feature type="signal peptide" evidence="8">
    <location>
        <begin position="1"/>
        <end position="24"/>
    </location>
</feature>
<keyword evidence="5" id="KW-0479">Metal-binding</keyword>
<evidence type="ECO:0000256" key="7">
    <source>
        <dbReference type="ARBA" id="ARBA00023004"/>
    </source>
</evidence>
<evidence type="ECO:0000256" key="3">
    <source>
        <dbReference type="ARBA" id="ARBA00022448"/>
    </source>
</evidence>
<evidence type="ECO:0000313" key="10">
    <source>
        <dbReference type="EMBL" id="ACL65202.1"/>
    </source>
</evidence>
<comment type="subcellular location">
    <subcellularLocation>
        <location evidence="2">Cell envelope</location>
    </subcellularLocation>
</comment>
<keyword evidence="3" id="KW-0813">Transport</keyword>
<reference evidence="10" key="1">
    <citation type="submission" date="2009-01" db="EMBL/GenBank/DDBJ databases">
        <title>Complete sequence of Anaeromyxobacter dehalogenans 2CP-1.</title>
        <authorList>
            <consortium name="US DOE Joint Genome Institute"/>
            <person name="Lucas S."/>
            <person name="Copeland A."/>
            <person name="Lapidus A."/>
            <person name="Glavina del Rio T."/>
            <person name="Dalin E."/>
            <person name="Tice H."/>
            <person name="Bruce D."/>
            <person name="Goodwin L."/>
            <person name="Pitluck S."/>
            <person name="Saunders E."/>
            <person name="Brettin T."/>
            <person name="Detter J.C."/>
            <person name="Han C."/>
            <person name="Larimer F."/>
            <person name="Land M."/>
            <person name="Hauser L."/>
            <person name="Kyrpides N."/>
            <person name="Ovchinnikova G."/>
            <person name="Beliaev A.S."/>
            <person name="Richardson P."/>
        </authorList>
    </citation>
    <scope>NUCLEOTIDE SEQUENCE</scope>
    <source>
        <strain evidence="10">2CP-1</strain>
    </source>
</reference>
<comment type="cofactor">
    <cofactor evidence="1">
        <name>heme c</name>
        <dbReference type="ChEBI" id="CHEBI:61717"/>
    </cofactor>
</comment>
<evidence type="ECO:0000256" key="5">
    <source>
        <dbReference type="ARBA" id="ARBA00022723"/>
    </source>
</evidence>
<dbReference type="InterPro" id="IPR036280">
    <property type="entry name" value="Multihaem_cyt_sf"/>
</dbReference>
<keyword evidence="4" id="KW-0349">Heme</keyword>
<protein>
    <recommendedName>
        <fullName evidence="9">Tetrahaem cytochrome domain-containing protein</fullName>
    </recommendedName>
</protein>
<evidence type="ECO:0000256" key="8">
    <source>
        <dbReference type="SAM" id="SignalP"/>
    </source>
</evidence>
<evidence type="ECO:0000256" key="4">
    <source>
        <dbReference type="ARBA" id="ARBA00022617"/>
    </source>
</evidence>
<dbReference type="Pfam" id="PF14537">
    <property type="entry name" value="Cytochrom_c3_2"/>
    <property type="match status" value="1"/>
</dbReference>
<name>B8J712_ANAD2</name>
<dbReference type="Gene3D" id="1.10.1130.10">
    <property type="entry name" value="Flavocytochrome C3, Chain A"/>
    <property type="match status" value="2"/>
</dbReference>
<organism evidence="10 11">
    <name type="scientific">Anaeromyxobacter dehalogenans (strain ATCC BAA-258 / DSM 21875 / 2CP-1)</name>
    <dbReference type="NCBI Taxonomy" id="455488"/>
    <lineage>
        <taxon>Bacteria</taxon>
        <taxon>Pseudomonadati</taxon>
        <taxon>Myxococcota</taxon>
        <taxon>Myxococcia</taxon>
        <taxon>Myxococcales</taxon>
        <taxon>Cystobacterineae</taxon>
        <taxon>Anaeromyxobacteraceae</taxon>
        <taxon>Anaeromyxobacter</taxon>
    </lineage>
</organism>
<feature type="chain" id="PRO_5002874747" description="Tetrahaem cytochrome domain-containing protein" evidence="8">
    <location>
        <begin position="25"/>
        <end position="221"/>
    </location>
</feature>
<evidence type="ECO:0000259" key="9">
    <source>
        <dbReference type="Pfam" id="PF14537"/>
    </source>
</evidence>
<gene>
    <name evidence="10" type="ordered locus">A2cp1_1860</name>
</gene>
<dbReference type="AlphaFoldDB" id="B8J712"/>
<keyword evidence="11" id="KW-1185">Reference proteome</keyword>
<dbReference type="InterPro" id="IPR012286">
    <property type="entry name" value="Tetrahaem_cytochrome"/>
</dbReference>
<evidence type="ECO:0000256" key="1">
    <source>
        <dbReference type="ARBA" id="ARBA00001926"/>
    </source>
</evidence>
<accession>B8J712</accession>
<dbReference type="GO" id="GO:0046872">
    <property type="term" value="F:metal ion binding"/>
    <property type="evidence" value="ECO:0007669"/>
    <property type="project" value="UniProtKB-KW"/>
</dbReference>
<evidence type="ECO:0000313" key="11">
    <source>
        <dbReference type="Proteomes" id="UP000007089"/>
    </source>
</evidence>
<dbReference type="EMBL" id="CP001359">
    <property type="protein sequence ID" value="ACL65202.1"/>
    <property type="molecule type" value="Genomic_DNA"/>
</dbReference>
<evidence type="ECO:0000256" key="2">
    <source>
        <dbReference type="ARBA" id="ARBA00004196"/>
    </source>
</evidence>
<dbReference type="RefSeq" id="WP_012633121.1">
    <property type="nucleotide sequence ID" value="NC_011891.1"/>
</dbReference>
<dbReference type="GO" id="GO:0030313">
    <property type="term" value="C:cell envelope"/>
    <property type="evidence" value="ECO:0007669"/>
    <property type="project" value="UniProtKB-SubCell"/>
</dbReference>
<dbReference type="HOGENOM" id="CLU_1248490_0_0_7"/>
<proteinExistence type="predicted"/>
<sequence length="221" mass="22867">MNALVALAALALVAAAPPRPSAHAGSCKQCHPSWTVLPKDHPPVKGTTLAACLGCHKPAADAKPDAFSARLHRAHRAPDADCTVCHTLSRGRFGLAGGKQPIGKLAEGDAPLRRAAASWAGSALLDGAHARADVSCAGCHAGELPEPGATVANDRCLACHGPADALAKATEPAVHPDRNPHHSHLGEIDCTVCHHAHAASENYCLNCHPKFEMKKLPGAER</sequence>
<dbReference type="KEGG" id="acp:A2cp1_1860"/>
<evidence type="ECO:0000256" key="6">
    <source>
        <dbReference type="ARBA" id="ARBA00022982"/>
    </source>
</evidence>
<keyword evidence="6" id="KW-0249">Electron transport</keyword>
<keyword evidence="8" id="KW-0732">Signal</keyword>
<keyword evidence="7" id="KW-0408">Iron</keyword>
<dbReference type="Proteomes" id="UP000007089">
    <property type="component" value="Chromosome"/>
</dbReference>
<dbReference type="SUPFAM" id="SSF48695">
    <property type="entry name" value="Multiheme cytochromes"/>
    <property type="match status" value="1"/>
</dbReference>